<organism evidence="3 4">
    <name type="scientific">Apostasia shenzhenica</name>
    <dbReference type="NCBI Taxonomy" id="1088818"/>
    <lineage>
        <taxon>Eukaryota</taxon>
        <taxon>Viridiplantae</taxon>
        <taxon>Streptophyta</taxon>
        <taxon>Embryophyta</taxon>
        <taxon>Tracheophyta</taxon>
        <taxon>Spermatophyta</taxon>
        <taxon>Magnoliopsida</taxon>
        <taxon>Liliopsida</taxon>
        <taxon>Asparagales</taxon>
        <taxon>Orchidaceae</taxon>
        <taxon>Apostasioideae</taxon>
        <taxon>Apostasia</taxon>
    </lineage>
</organism>
<dbReference type="Proteomes" id="UP000236161">
    <property type="component" value="Unassembled WGS sequence"/>
</dbReference>
<keyword evidence="4" id="KW-1185">Reference proteome</keyword>
<gene>
    <name evidence="2" type="ORF">AXF42_Ash021348</name>
    <name evidence="3" type="ORF">AXF42_Ash021357</name>
</gene>
<dbReference type="EMBL" id="KZ454337">
    <property type="protein sequence ID" value="PKA46301.1"/>
    <property type="molecule type" value="Genomic_DNA"/>
</dbReference>
<dbReference type="EMBL" id="KZ454337">
    <property type="protein sequence ID" value="PKA46310.1"/>
    <property type="molecule type" value="Genomic_DNA"/>
</dbReference>
<accession>A0A2H9ZSP4</accession>
<sequence>MREPRYPLPRVFRIQRAREATHTRAASGPTQTGHDVTLRVKHSVFLGAEQRRTKDLSSSRRPPRRTGGGARHAVGHTRRLFTGSPISRGSRQ</sequence>
<evidence type="ECO:0000256" key="1">
    <source>
        <dbReference type="SAM" id="MobiDB-lite"/>
    </source>
</evidence>
<protein>
    <submittedName>
        <fullName evidence="3">Uncharacterized protein</fullName>
    </submittedName>
</protein>
<reference evidence="3" key="2">
    <citation type="submission" date="2017-10" db="EMBL/GenBank/DDBJ databases">
        <authorList>
            <person name="Banno H."/>
            <person name="Chua N.-H."/>
        </authorList>
    </citation>
    <scope>NUCLEOTIDE SEQUENCE</scope>
    <source>
        <strain evidence="3">ASH160606</strain>
        <tissue evidence="3">Stem</tissue>
    </source>
</reference>
<reference evidence="3 4" key="1">
    <citation type="journal article" date="2017" name="Nature">
        <title>The Apostasia genome and the evolution of orchids.</title>
        <authorList>
            <person name="Zhang G.Q."/>
            <person name="Liu K.W."/>
            <person name="Li Z."/>
            <person name="Lohaus R."/>
            <person name="Hsiao Y.Y."/>
            <person name="Niu S.C."/>
            <person name="Wang J.Y."/>
            <person name="Lin Y.C."/>
            <person name="Xu Q."/>
            <person name="Chen L.J."/>
            <person name="Yoshida K."/>
            <person name="Fujiwara S."/>
            <person name="Wang Z.W."/>
            <person name="Zhang Y.Q."/>
            <person name="Mitsuda N."/>
            <person name="Wang M."/>
            <person name="Liu G.H."/>
            <person name="Pecoraro L."/>
            <person name="Huang H.X."/>
            <person name="Xiao X.J."/>
            <person name="Lin M."/>
            <person name="Wu X.Y."/>
            <person name="Wu W.L."/>
            <person name="Chen Y.Y."/>
            <person name="Chang S.B."/>
            <person name="Sakamoto S."/>
            <person name="Ohme-Takagi M."/>
            <person name="Yagi M."/>
            <person name="Zeng S.J."/>
            <person name="Shen C.Y."/>
            <person name="Yeh C.M."/>
            <person name="Luo Y.B."/>
            <person name="Tsai W.C."/>
            <person name="Van de Peer Y."/>
            <person name="Liu Z.J."/>
        </authorList>
    </citation>
    <scope>NUCLEOTIDE SEQUENCE [LARGE SCALE GENOMIC DNA]</scope>
    <source>
        <strain evidence="3">ASH160606</strain>
        <strain evidence="4">cv. Shenzhen</strain>
        <tissue evidence="3">Stem</tissue>
    </source>
</reference>
<proteinExistence type="predicted"/>
<dbReference type="AlphaFoldDB" id="A0A2H9ZSP4"/>
<evidence type="ECO:0000313" key="3">
    <source>
        <dbReference type="EMBL" id="PKA46310.1"/>
    </source>
</evidence>
<feature type="region of interest" description="Disordered" evidence="1">
    <location>
        <begin position="48"/>
        <end position="92"/>
    </location>
</feature>
<evidence type="ECO:0000313" key="2">
    <source>
        <dbReference type="EMBL" id="PKA46301.1"/>
    </source>
</evidence>
<feature type="compositionally biased region" description="Basic and acidic residues" evidence="1">
    <location>
        <begin position="49"/>
        <end position="58"/>
    </location>
</feature>
<name>A0A2H9ZSP4_9ASPA</name>
<evidence type="ECO:0000313" key="4">
    <source>
        <dbReference type="Proteomes" id="UP000236161"/>
    </source>
</evidence>